<reference evidence="3" key="1">
    <citation type="journal article" date="2021" name="Nat. Commun.">
        <title>Genomic analyses provide insights into spinach domestication and the genetic basis of agronomic traits.</title>
        <authorList>
            <person name="Cai X."/>
            <person name="Sun X."/>
            <person name="Xu C."/>
            <person name="Sun H."/>
            <person name="Wang X."/>
            <person name="Ge C."/>
            <person name="Zhang Z."/>
            <person name="Wang Q."/>
            <person name="Fei Z."/>
            <person name="Jiao C."/>
            <person name="Wang Q."/>
        </authorList>
    </citation>
    <scope>NUCLEOTIDE SEQUENCE [LARGE SCALE GENOMIC DNA]</scope>
    <source>
        <strain evidence="3">cv. Varoflay</strain>
    </source>
</reference>
<dbReference type="Pfam" id="PF14432">
    <property type="entry name" value="DYW_deaminase"/>
    <property type="match status" value="1"/>
</dbReference>
<reference evidence="4" key="2">
    <citation type="submission" date="2025-08" db="UniProtKB">
        <authorList>
            <consortium name="RefSeq"/>
        </authorList>
    </citation>
    <scope>IDENTIFICATION</scope>
    <source>
        <tissue evidence="4">Leaf</tissue>
    </source>
</reference>
<proteinExistence type="inferred from homology"/>
<evidence type="ECO:0000313" key="4">
    <source>
        <dbReference type="RefSeq" id="XP_056697165.1"/>
    </source>
</evidence>
<dbReference type="Proteomes" id="UP000813463">
    <property type="component" value="Chromosome 3"/>
</dbReference>
<dbReference type="InterPro" id="IPR032867">
    <property type="entry name" value="DYW_dom"/>
</dbReference>
<gene>
    <name evidence="4" type="primary">LOC130470661</name>
</gene>
<dbReference type="GeneID" id="130470661"/>
<feature type="domain" description="DYW" evidence="2">
    <location>
        <begin position="131"/>
        <end position="176"/>
    </location>
</feature>
<name>A0ABM3RNH6_SPIOL</name>
<dbReference type="RefSeq" id="XP_056697165.1">
    <property type="nucleotide sequence ID" value="XM_056841187.1"/>
</dbReference>
<evidence type="ECO:0000313" key="3">
    <source>
        <dbReference type="Proteomes" id="UP000813463"/>
    </source>
</evidence>
<dbReference type="InterPro" id="IPR046849">
    <property type="entry name" value="E2_motif"/>
</dbReference>
<dbReference type="Pfam" id="PF20430">
    <property type="entry name" value="Eplus_motif"/>
    <property type="match status" value="1"/>
</dbReference>
<evidence type="ECO:0000259" key="2">
    <source>
        <dbReference type="Pfam" id="PF14432"/>
    </source>
</evidence>
<organism evidence="3 4">
    <name type="scientific">Spinacia oleracea</name>
    <name type="common">Spinach</name>
    <dbReference type="NCBI Taxonomy" id="3562"/>
    <lineage>
        <taxon>Eukaryota</taxon>
        <taxon>Viridiplantae</taxon>
        <taxon>Streptophyta</taxon>
        <taxon>Embryophyta</taxon>
        <taxon>Tracheophyta</taxon>
        <taxon>Spermatophyta</taxon>
        <taxon>Magnoliopsida</taxon>
        <taxon>eudicotyledons</taxon>
        <taxon>Gunneridae</taxon>
        <taxon>Pentapetalae</taxon>
        <taxon>Caryophyllales</taxon>
        <taxon>Chenopodiaceae</taxon>
        <taxon>Chenopodioideae</taxon>
        <taxon>Anserineae</taxon>
        <taxon>Spinacia</taxon>
    </lineage>
</organism>
<sequence>MATFTFLNSTQFKSSPILADFKCLQIRRISTSFRRRFAFSISLKLKLLLRESLLNLTQFNFVASLGAGQWDGVSRVRRLMIDRGIKKSIACSWIKVKNEVHAFLSGDTSHPTCDAIYAELERLTGLITDAGYAPTTRKIFHDVEDGEKTGMVCSHSERLAIAFGLINSQPGTTLLIRLRSS</sequence>
<evidence type="ECO:0000256" key="1">
    <source>
        <dbReference type="ARBA" id="ARBA00006643"/>
    </source>
</evidence>
<comment type="similarity">
    <text evidence="1">Belongs to the PPR family. PCMP-H subfamily.</text>
</comment>
<accession>A0ABM3RNH6</accession>
<keyword evidence="3" id="KW-1185">Reference proteome</keyword>
<protein>
    <submittedName>
        <fullName evidence="4">Pentatricopeptide repeat-containing protein At1g25360-like isoform X2</fullName>
    </submittedName>
</protein>